<evidence type="ECO:0000256" key="2">
    <source>
        <dbReference type="ARBA" id="ARBA00022801"/>
    </source>
</evidence>
<feature type="region of interest" description="Disordered" evidence="6">
    <location>
        <begin position="1"/>
        <end position="117"/>
    </location>
</feature>
<evidence type="ECO:0000256" key="3">
    <source>
        <dbReference type="ARBA" id="ARBA00022912"/>
    </source>
</evidence>
<dbReference type="Proteomes" id="UP000652761">
    <property type="component" value="Unassembled WGS sequence"/>
</dbReference>
<keyword evidence="2" id="KW-0378">Hydrolase</keyword>
<dbReference type="PANTHER" id="PTHR13832">
    <property type="entry name" value="PROTEIN PHOSPHATASE 2C"/>
    <property type="match status" value="1"/>
</dbReference>
<dbReference type="PANTHER" id="PTHR13832:SF301">
    <property type="entry name" value="PROTEIN PHOSPHATASE 2C 29"/>
    <property type="match status" value="1"/>
</dbReference>
<organism evidence="8 9">
    <name type="scientific">Colocasia esculenta</name>
    <name type="common">Wild taro</name>
    <name type="synonym">Arum esculentum</name>
    <dbReference type="NCBI Taxonomy" id="4460"/>
    <lineage>
        <taxon>Eukaryota</taxon>
        <taxon>Viridiplantae</taxon>
        <taxon>Streptophyta</taxon>
        <taxon>Embryophyta</taxon>
        <taxon>Tracheophyta</taxon>
        <taxon>Spermatophyta</taxon>
        <taxon>Magnoliopsida</taxon>
        <taxon>Liliopsida</taxon>
        <taxon>Araceae</taxon>
        <taxon>Aroideae</taxon>
        <taxon>Colocasieae</taxon>
        <taxon>Colocasia</taxon>
    </lineage>
</organism>
<accession>A0A843V6K4</accession>
<evidence type="ECO:0000256" key="6">
    <source>
        <dbReference type="SAM" id="MobiDB-lite"/>
    </source>
</evidence>
<feature type="domain" description="PPM-type phosphatase" evidence="7">
    <location>
        <begin position="220"/>
        <end position="634"/>
    </location>
</feature>
<keyword evidence="3" id="KW-0904">Protein phosphatase</keyword>
<evidence type="ECO:0000256" key="4">
    <source>
        <dbReference type="ARBA" id="ARBA00047761"/>
    </source>
</evidence>
<feature type="compositionally biased region" description="Pro residues" evidence="6">
    <location>
        <begin position="43"/>
        <end position="59"/>
    </location>
</feature>
<feature type="compositionally biased region" description="Low complexity" evidence="6">
    <location>
        <begin position="102"/>
        <end position="117"/>
    </location>
</feature>
<evidence type="ECO:0000256" key="5">
    <source>
        <dbReference type="ARBA" id="ARBA00048336"/>
    </source>
</evidence>
<dbReference type="InterPro" id="IPR015655">
    <property type="entry name" value="PP2C"/>
</dbReference>
<dbReference type="GO" id="GO:0004722">
    <property type="term" value="F:protein serine/threonine phosphatase activity"/>
    <property type="evidence" value="ECO:0007669"/>
    <property type="project" value="UniProtKB-EC"/>
</dbReference>
<evidence type="ECO:0000313" key="8">
    <source>
        <dbReference type="EMBL" id="MQL93952.1"/>
    </source>
</evidence>
<reference evidence="8" key="1">
    <citation type="submission" date="2017-07" db="EMBL/GenBank/DDBJ databases">
        <title>Taro Niue Genome Assembly and Annotation.</title>
        <authorList>
            <person name="Atibalentja N."/>
            <person name="Keating K."/>
            <person name="Fields C.J."/>
        </authorList>
    </citation>
    <scope>NUCLEOTIDE SEQUENCE</scope>
    <source>
        <strain evidence="8">Niue_2</strain>
        <tissue evidence="8">Leaf</tissue>
    </source>
</reference>
<sequence>MLLCCSRPPRGAAPHRCIVEPWPPDDEAPGHSFRFLPRSPTRRSPPPASTSLPSPPPPRGGREDDQPPRLPAFRAISGAAFSANSSSRPVFRRRPADRDESPSSASPAASNPAGFEGSASFAAAPLQLPSSSAAGDPSGPLDRGPFFFSGSIELGALSGPLDGGGAFSGPLVSKFRRNERRKRRAFPGSDSAVLLRATPFFLRRGLLDSSRNRRPWVVPLRGRPQPRVQWAHGKAGEDRVHVVVSEEHRWLFVGIYDGFNGPDAPEFLAAHLYRAVFDQLRGLFWEEDQETQEEATGAIALVEEDENFGGNKGASIAEEPRIRRPLREFLADEEDDGPSTALRSVSDRFVFPLSKLRDGIGSWRKEGRKLHFSHWSYGGEGDEKVTGEATRRGQRKRWRTGAINHGLVLGALSRALESTELAYLEMTDRELGRNPELALMGSCLLVVLMREDDVYVMNVGDSRVIVAQCKAPPKAAEMVEGTEKCGDVLGLVEDIAEVPCRGTEEAEDQEMGEAAMDLMALQLSTDHSTSIQEAYLCSITCLTASMHDETLHEVNRIKEEHPDDSKCIVNNRVKGRLKVTRAFGAGFLKQYLTNEEVVSHVHNFMERFPDGDPAQSLIEELLFRAASEAGKFHM</sequence>
<dbReference type="Pfam" id="PF00481">
    <property type="entry name" value="PP2C"/>
    <property type="match status" value="1"/>
</dbReference>
<comment type="caution">
    <text evidence="8">The sequence shown here is derived from an EMBL/GenBank/DDBJ whole genome shotgun (WGS) entry which is preliminary data.</text>
</comment>
<dbReference type="AlphaFoldDB" id="A0A843V6K4"/>
<dbReference type="Gene3D" id="3.60.40.10">
    <property type="entry name" value="PPM-type phosphatase domain"/>
    <property type="match status" value="1"/>
</dbReference>
<dbReference type="EMBL" id="NMUH01001613">
    <property type="protein sequence ID" value="MQL93952.1"/>
    <property type="molecule type" value="Genomic_DNA"/>
</dbReference>
<gene>
    <name evidence="8" type="ORF">Taro_026600</name>
</gene>
<keyword evidence="9" id="KW-1185">Reference proteome</keyword>
<dbReference type="EC" id="3.1.3.16" evidence="1"/>
<dbReference type="InterPro" id="IPR001932">
    <property type="entry name" value="PPM-type_phosphatase-like_dom"/>
</dbReference>
<dbReference type="SUPFAM" id="SSF81606">
    <property type="entry name" value="PP2C-like"/>
    <property type="match status" value="1"/>
</dbReference>
<dbReference type="CDD" id="cd00143">
    <property type="entry name" value="PP2Cc"/>
    <property type="match status" value="1"/>
</dbReference>
<comment type="catalytic activity">
    <reaction evidence="4">
        <text>O-phospho-L-seryl-[protein] + H2O = L-seryl-[protein] + phosphate</text>
        <dbReference type="Rhea" id="RHEA:20629"/>
        <dbReference type="Rhea" id="RHEA-COMP:9863"/>
        <dbReference type="Rhea" id="RHEA-COMP:11604"/>
        <dbReference type="ChEBI" id="CHEBI:15377"/>
        <dbReference type="ChEBI" id="CHEBI:29999"/>
        <dbReference type="ChEBI" id="CHEBI:43474"/>
        <dbReference type="ChEBI" id="CHEBI:83421"/>
        <dbReference type="EC" id="3.1.3.16"/>
    </reaction>
</comment>
<dbReference type="PROSITE" id="PS51746">
    <property type="entry name" value="PPM_2"/>
    <property type="match status" value="1"/>
</dbReference>
<evidence type="ECO:0000313" key="9">
    <source>
        <dbReference type="Proteomes" id="UP000652761"/>
    </source>
</evidence>
<comment type="catalytic activity">
    <reaction evidence="5">
        <text>O-phospho-L-threonyl-[protein] + H2O = L-threonyl-[protein] + phosphate</text>
        <dbReference type="Rhea" id="RHEA:47004"/>
        <dbReference type="Rhea" id="RHEA-COMP:11060"/>
        <dbReference type="Rhea" id="RHEA-COMP:11605"/>
        <dbReference type="ChEBI" id="CHEBI:15377"/>
        <dbReference type="ChEBI" id="CHEBI:30013"/>
        <dbReference type="ChEBI" id="CHEBI:43474"/>
        <dbReference type="ChEBI" id="CHEBI:61977"/>
        <dbReference type="EC" id="3.1.3.16"/>
    </reaction>
</comment>
<protein>
    <recommendedName>
        <fullName evidence="1">protein-serine/threonine phosphatase</fullName>
        <ecNumber evidence="1">3.1.3.16</ecNumber>
    </recommendedName>
</protein>
<dbReference type="SMART" id="SM00332">
    <property type="entry name" value="PP2Cc"/>
    <property type="match status" value="1"/>
</dbReference>
<name>A0A843V6K4_COLES</name>
<evidence type="ECO:0000256" key="1">
    <source>
        <dbReference type="ARBA" id="ARBA00013081"/>
    </source>
</evidence>
<proteinExistence type="predicted"/>
<evidence type="ECO:0000259" key="7">
    <source>
        <dbReference type="PROSITE" id="PS51746"/>
    </source>
</evidence>
<dbReference type="OrthoDB" id="420076at2759"/>
<dbReference type="InterPro" id="IPR036457">
    <property type="entry name" value="PPM-type-like_dom_sf"/>
</dbReference>